<name>A0A7W6MXL8_9BACT</name>
<feature type="transmembrane region" description="Helical" evidence="5">
    <location>
        <begin position="20"/>
        <end position="41"/>
    </location>
</feature>
<keyword evidence="2 5" id="KW-0812">Transmembrane</keyword>
<organism evidence="7 8">
    <name type="scientific">Butyricimonas faecihominis</name>
    <dbReference type="NCBI Taxonomy" id="1472416"/>
    <lineage>
        <taxon>Bacteria</taxon>
        <taxon>Pseudomonadati</taxon>
        <taxon>Bacteroidota</taxon>
        <taxon>Bacteroidia</taxon>
        <taxon>Bacteroidales</taxon>
        <taxon>Odoribacteraceae</taxon>
        <taxon>Butyricimonas</taxon>
    </lineage>
</organism>
<keyword evidence="8" id="KW-1185">Reference proteome</keyword>
<feature type="transmembrane region" description="Helical" evidence="5">
    <location>
        <begin position="247"/>
        <end position="264"/>
    </location>
</feature>
<dbReference type="PANTHER" id="PTHR37422">
    <property type="entry name" value="TEICHURONIC ACID BIOSYNTHESIS PROTEIN TUAE"/>
    <property type="match status" value="1"/>
</dbReference>
<comment type="caution">
    <text evidence="7">The sequence shown here is derived from an EMBL/GenBank/DDBJ whole genome shotgun (WGS) entry which is preliminary data.</text>
</comment>
<evidence type="ECO:0000256" key="1">
    <source>
        <dbReference type="ARBA" id="ARBA00004141"/>
    </source>
</evidence>
<feature type="transmembrane region" description="Helical" evidence="5">
    <location>
        <begin position="53"/>
        <end position="73"/>
    </location>
</feature>
<dbReference type="Pfam" id="PF04932">
    <property type="entry name" value="Wzy_C"/>
    <property type="match status" value="1"/>
</dbReference>
<evidence type="ECO:0000313" key="7">
    <source>
        <dbReference type="EMBL" id="MBB4025144.1"/>
    </source>
</evidence>
<dbReference type="Proteomes" id="UP000546007">
    <property type="component" value="Unassembled WGS sequence"/>
</dbReference>
<sequence>MSGMWEICFLLNGFLLGSLAPLYGKTFNYYLLFMVLFHAVTRKDSFVKDLQTGGKYVLVFGTYFIYILLQTLFTTRSCTWADKPYYGIFEDLLLDFILIPIYVVSLKEWLTPRLLTRFLFLFCAGCLLLNIYVIFDLVGIGLFTDTSSAINFLYANRLGGNKLDFLGGNLYLEPQTLYIALTALIAYFLIFIYRNKGLKVFLGVMFLLLTLFLSFTVTKAGILAFILGFGIMNFYLFMRSSFRVRSAILVGIVLLVPVFGIFVFDGLKGKYEERTEEIVREVENVKQGIYAGGTIAPRVGFIRESFIHVDEFGVWGLGIYAKHRVNNWLQSSGDGLGVFTNVHNSFIHYWIQGGILGLAMIVFLFCAPFYRMFRTRRISWLICALLVVIFVMNNTCILLALNNSRLMILLLLGMFYFYNDVFWRLERGDR</sequence>
<evidence type="ECO:0000256" key="4">
    <source>
        <dbReference type="ARBA" id="ARBA00023136"/>
    </source>
</evidence>
<dbReference type="GO" id="GO:0016020">
    <property type="term" value="C:membrane"/>
    <property type="evidence" value="ECO:0007669"/>
    <property type="project" value="UniProtKB-SubCell"/>
</dbReference>
<evidence type="ECO:0000256" key="3">
    <source>
        <dbReference type="ARBA" id="ARBA00022989"/>
    </source>
</evidence>
<dbReference type="PANTHER" id="PTHR37422:SF17">
    <property type="entry name" value="O-ANTIGEN LIGASE"/>
    <property type="match status" value="1"/>
</dbReference>
<dbReference type="RefSeq" id="WP_164719613.1">
    <property type="nucleotide sequence ID" value="NZ_AP028155.1"/>
</dbReference>
<dbReference type="InterPro" id="IPR051533">
    <property type="entry name" value="WaaL-like"/>
</dbReference>
<dbReference type="GeneID" id="93099633"/>
<evidence type="ECO:0000259" key="6">
    <source>
        <dbReference type="Pfam" id="PF04932"/>
    </source>
</evidence>
<keyword evidence="4 5" id="KW-0472">Membrane</keyword>
<dbReference type="AlphaFoldDB" id="A0A7W6MXL8"/>
<dbReference type="EMBL" id="JACIES010000002">
    <property type="protein sequence ID" value="MBB4025144.1"/>
    <property type="molecule type" value="Genomic_DNA"/>
</dbReference>
<evidence type="ECO:0000256" key="2">
    <source>
        <dbReference type="ARBA" id="ARBA00022692"/>
    </source>
</evidence>
<feature type="domain" description="O-antigen ligase-related" evidence="6">
    <location>
        <begin position="205"/>
        <end position="361"/>
    </location>
</feature>
<feature type="transmembrane region" description="Helical" evidence="5">
    <location>
        <begin position="222"/>
        <end position="238"/>
    </location>
</feature>
<dbReference type="InterPro" id="IPR007016">
    <property type="entry name" value="O-antigen_ligase-rel_domated"/>
</dbReference>
<evidence type="ECO:0000256" key="5">
    <source>
        <dbReference type="SAM" id="Phobius"/>
    </source>
</evidence>
<feature type="transmembrane region" description="Helical" evidence="5">
    <location>
        <begin position="200"/>
        <end position="216"/>
    </location>
</feature>
<feature type="transmembrane region" description="Helical" evidence="5">
    <location>
        <begin position="85"/>
        <end position="106"/>
    </location>
</feature>
<evidence type="ECO:0000313" key="8">
    <source>
        <dbReference type="Proteomes" id="UP000546007"/>
    </source>
</evidence>
<feature type="transmembrane region" description="Helical" evidence="5">
    <location>
        <begin position="378"/>
        <end position="400"/>
    </location>
</feature>
<proteinExistence type="predicted"/>
<feature type="transmembrane region" description="Helical" evidence="5">
    <location>
        <begin position="346"/>
        <end position="366"/>
    </location>
</feature>
<reference evidence="7 8" key="1">
    <citation type="submission" date="2020-08" db="EMBL/GenBank/DDBJ databases">
        <title>Genomic Encyclopedia of Type Strains, Phase IV (KMG-IV): sequencing the most valuable type-strain genomes for metagenomic binning, comparative biology and taxonomic classification.</title>
        <authorList>
            <person name="Goeker M."/>
        </authorList>
    </citation>
    <scope>NUCLEOTIDE SEQUENCE [LARGE SCALE GENOMIC DNA]</scope>
    <source>
        <strain evidence="7 8">DSM 105721</strain>
    </source>
</reference>
<protein>
    <recommendedName>
        <fullName evidence="6">O-antigen ligase-related domain-containing protein</fullName>
    </recommendedName>
</protein>
<feature type="transmembrane region" description="Helical" evidence="5">
    <location>
        <begin position="118"/>
        <end position="143"/>
    </location>
</feature>
<gene>
    <name evidence="7" type="ORF">GGR14_000916</name>
</gene>
<comment type="subcellular location">
    <subcellularLocation>
        <location evidence="1">Membrane</location>
        <topology evidence="1">Multi-pass membrane protein</topology>
    </subcellularLocation>
</comment>
<feature type="transmembrane region" description="Helical" evidence="5">
    <location>
        <begin position="175"/>
        <end position="193"/>
    </location>
</feature>
<keyword evidence="3 5" id="KW-1133">Transmembrane helix</keyword>
<accession>A0A7W6MXL8</accession>
<feature type="transmembrane region" description="Helical" evidence="5">
    <location>
        <begin position="406"/>
        <end position="425"/>
    </location>
</feature>